<evidence type="ECO:0000256" key="3">
    <source>
        <dbReference type="ARBA" id="ARBA00022448"/>
    </source>
</evidence>
<evidence type="ECO:0000313" key="10">
    <source>
        <dbReference type="EMBL" id="CDX51309.1"/>
    </source>
</evidence>
<gene>
    <name evidence="10" type="ORF">MPL1032_130246</name>
</gene>
<reference evidence="11" key="1">
    <citation type="submission" date="2014-08" db="EMBL/GenBank/DDBJ databases">
        <authorList>
            <person name="Edwards T."/>
        </authorList>
    </citation>
    <scope>NUCLEOTIDE SEQUENCE [LARGE SCALE GENOMIC DNA]</scope>
</reference>
<keyword evidence="4" id="KW-1003">Cell membrane</keyword>
<keyword evidence="3 8" id="KW-0813">Transport</keyword>
<dbReference type="Gene3D" id="1.10.3720.10">
    <property type="entry name" value="MetI-like"/>
    <property type="match status" value="1"/>
</dbReference>
<evidence type="ECO:0000256" key="1">
    <source>
        <dbReference type="ARBA" id="ARBA00004651"/>
    </source>
</evidence>
<keyword evidence="5 8" id="KW-0812">Transmembrane</keyword>
<dbReference type="CDD" id="cd06261">
    <property type="entry name" value="TM_PBP2"/>
    <property type="match status" value="1"/>
</dbReference>
<dbReference type="PANTHER" id="PTHR42929">
    <property type="entry name" value="INNER MEMBRANE ABC TRANSPORTER PERMEASE PROTEIN YDCU-RELATED-RELATED"/>
    <property type="match status" value="1"/>
</dbReference>
<evidence type="ECO:0000313" key="11">
    <source>
        <dbReference type="Proteomes" id="UP000182888"/>
    </source>
</evidence>
<dbReference type="Proteomes" id="UP000182888">
    <property type="component" value="Unassembled WGS sequence"/>
</dbReference>
<evidence type="ECO:0000256" key="6">
    <source>
        <dbReference type="ARBA" id="ARBA00022989"/>
    </source>
</evidence>
<dbReference type="Pfam" id="PF00528">
    <property type="entry name" value="BPD_transp_1"/>
    <property type="match status" value="1"/>
</dbReference>
<feature type="transmembrane region" description="Helical" evidence="8">
    <location>
        <begin position="77"/>
        <end position="97"/>
    </location>
</feature>
<feature type="domain" description="ABC transmembrane type-1" evidence="9">
    <location>
        <begin position="71"/>
        <end position="279"/>
    </location>
</feature>
<evidence type="ECO:0000259" key="9">
    <source>
        <dbReference type="PROSITE" id="PS50928"/>
    </source>
</evidence>
<evidence type="ECO:0000256" key="7">
    <source>
        <dbReference type="ARBA" id="ARBA00023136"/>
    </source>
</evidence>
<comment type="subcellular location">
    <subcellularLocation>
        <location evidence="1 8">Cell membrane</location>
        <topology evidence="1 8">Multi-pass membrane protein</topology>
    </subcellularLocation>
</comment>
<evidence type="ECO:0000256" key="4">
    <source>
        <dbReference type="ARBA" id="ARBA00022475"/>
    </source>
</evidence>
<dbReference type="GO" id="GO:0005886">
    <property type="term" value="C:plasma membrane"/>
    <property type="evidence" value="ECO:0007669"/>
    <property type="project" value="UniProtKB-SubCell"/>
</dbReference>
<dbReference type="GO" id="GO:0055085">
    <property type="term" value="P:transmembrane transport"/>
    <property type="evidence" value="ECO:0007669"/>
    <property type="project" value="InterPro"/>
</dbReference>
<feature type="transmembrane region" description="Helical" evidence="8">
    <location>
        <begin position="21"/>
        <end position="42"/>
    </location>
</feature>
<organism evidence="10 11">
    <name type="scientific">Mesorhizobium plurifarium</name>
    <dbReference type="NCBI Taxonomy" id="69974"/>
    <lineage>
        <taxon>Bacteria</taxon>
        <taxon>Pseudomonadati</taxon>
        <taxon>Pseudomonadota</taxon>
        <taxon>Alphaproteobacteria</taxon>
        <taxon>Hyphomicrobiales</taxon>
        <taxon>Phyllobacteriaceae</taxon>
        <taxon>Mesorhizobium</taxon>
    </lineage>
</organism>
<dbReference type="PANTHER" id="PTHR42929:SF1">
    <property type="entry name" value="INNER MEMBRANE ABC TRANSPORTER PERMEASE PROTEIN YDCU-RELATED"/>
    <property type="match status" value="1"/>
</dbReference>
<proteinExistence type="inferred from homology"/>
<dbReference type="EMBL" id="CCND01000005">
    <property type="protein sequence ID" value="CDX51309.1"/>
    <property type="molecule type" value="Genomic_DNA"/>
</dbReference>
<feature type="transmembrane region" description="Helical" evidence="8">
    <location>
        <begin position="160"/>
        <end position="179"/>
    </location>
</feature>
<evidence type="ECO:0000256" key="5">
    <source>
        <dbReference type="ARBA" id="ARBA00022692"/>
    </source>
</evidence>
<keyword evidence="6 8" id="KW-1133">Transmembrane helix</keyword>
<feature type="transmembrane region" description="Helical" evidence="8">
    <location>
        <begin position="257"/>
        <end position="283"/>
    </location>
</feature>
<protein>
    <submittedName>
        <fullName evidence="10">Putative ABC transporter permease protein</fullName>
    </submittedName>
</protein>
<feature type="transmembrane region" description="Helical" evidence="8">
    <location>
        <begin position="109"/>
        <end position="131"/>
    </location>
</feature>
<dbReference type="PROSITE" id="PS50928">
    <property type="entry name" value="ABC_TM1"/>
    <property type="match status" value="1"/>
</dbReference>
<evidence type="ECO:0000256" key="8">
    <source>
        <dbReference type="RuleBase" id="RU363032"/>
    </source>
</evidence>
<comment type="similarity">
    <text evidence="2">Belongs to the binding-protein-dependent transport system permease family. CysTW subfamily.</text>
</comment>
<dbReference type="AlphaFoldDB" id="A0A0K2VQP7"/>
<dbReference type="InterPro" id="IPR035906">
    <property type="entry name" value="MetI-like_sf"/>
</dbReference>
<dbReference type="InterPro" id="IPR000515">
    <property type="entry name" value="MetI-like"/>
</dbReference>
<evidence type="ECO:0000256" key="2">
    <source>
        <dbReference type="ARBA" id="ARBA00007069"/>
    </source>
</evidence>
<name>A0A0K2VQP7_MESPL</name>
<keyword evidence="7 8" id="KW-0472">Membrane</keyword>
<feature type="transmembrane region" description="Helical" evidence="8">
    <location>
        <begin position="215"/>
        <end position="237"/>
    </location>
</feature>
<accession>A0A0K2VQP7</accession>
<dbReference type="SUPFAM" id="SSF161098">
    <property type="entry name" value="MetI-like"/>
    <property type="match status" value="1"/>
</dbReference>
<sequence>MSGRSSGSSSPLAPYLQVAPLAITMIAMVGIPLATVVMLSFWESDGISIYPAFTFDNYREVLSSPVTLSLFLKTLKYAAITLAATVLIGFTCSYFLVFHVRNLKWQIALFLLCTIPFWTSNTIRMVSWIPFLGREGLFNSFLIQSGIVKAPLDILLYSDFAVILTYIHLYTLFMIVPIFNSMAKINPNLIEAARDAGATPWQILRDIIIPLTKTGLALGTIFVVTLVMGDFFVVRVMSGGQSASVVSAMKNEIDQLYYPQASAMAVLLVVVVLLMVSAVLRIVDIRSELAR</sequence>